<dbReference type="EMBL" id="CACVKT020002118">
    <property type="protein sequence ID" value="CAC5375170.1"/>
    <property type="molecule type" value="Genomic_DNA"/>
</dbReference>
<dbReference type="OrthoDB" id="6136373at2759"/>
<dbReference type="Proteomes" id="UP000507470">
    <property type="component" value="Unassembled WGS sequence"/>
</dbReference>
<protein>
    <submittedName>
        <fullName evidence="1">Uncharacterized protein</fullName>
    </submittedName>
</protein>
<gene>
    <name evidence="1" type="ORF">MCOR_12277</name>
</gene>
<proteinExistence type="predicted"/>
<name>A0A6J8AX04_MYTCO</name>
<evidence type="ECO:0000313" key="1">
    <source>
        <dbReference type="EMBL" id="CAC5375170.1"/>
    </source>
</evidence>
<keyword evidence="2" id="KW-1185">Reference proteome</keyword>
<accession>A0A6J8AX04</accession>
<organism evidence="1 2">
    <name type="scientific">Mytilus coruscus</name>
    <name type="common">Sea mussel</name>
    <dbReference type="NCBI Taxonomy" id="42192"/>
    <lineage>
        <taxon>Eukaryota</taxon>
        <taxon>Metazoa</taxon>
        <taxon>Spiralia</taxon>
        <taxon>Lophotrochozoa</taxon>
        <taxon>Mollusca</taxon>
        <taxon>Bivalvia</taxon>
        <taxon>Autobranchia</taxon>
        <taxon>Pteriomorphia</taxon>
        <taxon>Mytilida</taxon>
        <taxon>Mytiloidea</taxon>
        <taxon>Mytilidae</taxon>
        <taxon>Mytilinae</taxon>
        <taxon>Mytilus</taxon>
    </lineage>
</organism>
<evidence type="ECO:0000313" key="2">
    <source>
        <dbReference type="Proteomes" id="UP000507470"/>
    </source>
</evidence>
<reference evidence="1 2" key="1">
    <citation type="submission" date="2020-06" db="EMBL/GenBank/DDBJ databases">
        <authorList>
            <person name="Li R."/>
            <person name="Bekaert M."/>
        </authorList>
    </citation>
    <scope>NUCLEOTIDE SEQUENCE [LARGE SCALE GENOMIC DNA]</scope>
    <source>
        <strain evidence="2">wild</strain>
    </source>
</reference>
<sequence>MTKPEFKSIRPGLFWMKLNLMYSSGQNRKTALDTAKQKEHHIVHKVVDLMQTLMDNPLKKRRYMAHNIKKLENNIDQNPMHMNTLADLAVLYRKSQLDGKATALDDRINKILNGSDPINIKEKAVCVLEQGYAVLFEEFTENELEAQQKMEDSFQLIMVEQSKCTSDKRRNGFLCRASKCMIDARRLLSLAINCKTEDSVSDAKKSSVELLEKGLQYLENSSYSKQNIHIWKFYYAMACNRMPDKKDSPKNPMDVKAFNCFWSVIAGLSKDIPGFTIYRARSFAYIGY</sequence>
<dbReference type="AlphaFoldDB" id="A0A6J8AX04"/>